<evidence type="ECO:0000313" key="2">
    <source>
        <dbReference type="EMBL" id="AWA31278.1"/>
    </source>
</evidence>
<name>A0A2S0RJ98_9FLAO</name>
<dbReference type="AlphaFoldDB" id="A0A2S0RJ98"/>
<feature type="transmembrane region" description="Helical" evidence="1">
    <location>
        <begin position="6"/>
        <end position="21"/>
    </location>
</feature>
<keyword evidence="1" id="KW-0472">Membrane</keyword>
<evidence type="ECO:0000313" key="3">
    <source>
        <dbReference type="Proteomes" id="UP000244193"/>
    </source>
</evidence>
<feature type="transmembrane region" description="Helical" evidence="1">
    <location>
        <begin position="28"/>
        <end position="50"/>
    </location>
</feature>
<dbReference type="EMBL" id="CP028811">
    <property type="protein sequence ID" value="AWA31278.1"/>
    <property type="molecule type" value="Genomic_DNA"/>
</dbReference>
<sequence length="125" mass="14116">MEIIDSVVLVGLNLFIAKFLLKRNPRLLVYALCCAAGFVLINLFSNLLAFRLTLVVLFYSVSILVIDLLSSRATVVKNSSHISEPARLKFIKIKSFIITVLFPIMITVFQIIVLYDKEIQKGLLE</sequence>
<keyword evidence="1" id="KW-0812">Transmembrane</keyword>
<proteinExistence type="predicted"/>
<feature type="transmembrane region" description="Helical" evidence="1">
    <location>
        <begin position="56"/>
        <end position="75"/>
    </location>
</feature>
<feature type="transmembrane region" description="Helical" evidence="1">
    <location>
        <begin position="96"/>
        <end position="115"/>
    </location>
</feature>
<keyword evidence="1" id="KW-1133">Transmembrane helix</keyword>
<organism evidence="2 3">
    <name type="scientific">Flavobacterium magnum</name>
    <dbReference type="NCBI Taxonomy" id="2162713"/>
    <lineage>
        <taxon>Bacteria</taxon>
        <taxon>Pseudomonadati</taxon>
        <taxon>Bacteroidota</taxon>
        <taxon>Flavobacteriia</taxon>
        <taxon>Flavobacteriales</taxon>
        <taxon>Flavobacteriaceae</taxon>
        <taxon>Flavobacterium</taxon>
    </lineage>
</organism>
<keyword evidence="3" id="KW-1185">Reference proteome</keyword>
<dbReference type="RefSeq" id="WP_108373138.1">
    <property type="nucleotide sequence ID" value="NZ_CP028811.1"/>
</dbReference>
<gene>
    <name evidence="2" type="ORF">HYN48_14905</name>
</gene>
<dbReference type="KEGG" id="fmg:HYN48_14905"/>
<protein>
    <submittedName>
        <fullName evidence="2">Uncharacterized protein</fullName>
    </submittedName>
</protein>
<accession>A0A2S0RJ98</accession>
<reference evidence="2 3" key="1">
    <citation type="submission" date="2018-04" db="EMBL/GenBank/DDBJ databases">
        <title>Genome sequencing of Flavobacterium sp. HYN0048.</title>
        <authorList>
            <person name="Yi H."/>
            <person name="Baek C."/>
        </authorList>
    </citation>
    <scope>NUCLEOTIDE SEQUENCE [LARGE SCALE GENOMIC DNA]</scope>
    <source>
        <strain evidence="2 3">HYN0048</strain>
    </source>
</reference>
<dbReference type="Proteomes" id="UP000244193">
    <property type="component" value="Chromosome"/>
</dbReference>
<evidence type="ECO:0000256" key="1">
    <source>
        <dbReference type="SAM" id="Phobius"/>
    </source>
</evidence>